<dbReference type="AlphaFoldDB" id="A0A9P9DI04"/>
<dbReference type="GO" id="GO:0009378">
    <property type="term" value="F:four-way junction helicase activity"/>
    <property type="evidence" value="ECO:0007669"/>
    <property type="project" value="TreeGrafter"/>
</dbReference>
<organism evidence="9 10">
    <name type="scientific">Dactylonectria macrodidyma</name>
    <dbReference type="NCBI Taxonomy" id="307937"/>
    <lineage>
        <taxon>Eukaryota</taxon>
        <taxon>Fungi</taxon>
        <taxon>Dikarya</taxon>
        <taxon>Ascomycota</taxon>
        <taxon>Pezizomycotina</taxon>
        <taxon>Sordariomycetes</taxon>
        <taxon>Hypocreomycetidae</taxon>
        <taxon>Hypocreales</taxon>
        <taxon>Nectriaceae</taxon>
        <taxon>Dactylonectria</taxon>
    </lineage>
</organism>
<feature type="compositionally biased region" description="Polar residues" evidence="6">
    <location>
        <begin position="741"/>
        <end position="765"/>
    </location>
</feature>
<dbReference type="GO" id="GO:0005634">
    <property type="term" value="C:nucleus"/>
    <property type="evidence" value="ECO:0007669"/>
    <property type="project" value="TreeGrafter"/>
</dbReference>
<dbReference type="Gene3D" id="3.40.50.300">
    <property type="entry name" value="P-loop containing nucleotide triphosphate hydrolases"/>
    <property type="match status" value="2"/>
</dbReference>
<dbReference type="SMART" id="SM00490">
    <property type="entry name" value="HELICc"/>
    <property type="match status" value="1"/>
</dbReference>
<dbReference type="Pfam" id="PF00271">
    <property type="entry name" value="Helicase_C"/>
    <property type="match status" value="1"/>
</dbReference>
<keyword evidence="9" id="KW-0347">Helicase</keyword>
<dbReference type="OrthoDB" id="4776865at2759"/>
<feature type="region of interest" description="Disordered" evidence="6">
    <location>
        <begin position="793"/>
        <end position="843"/>
    </location>
</feature>
<keyword evidence="9" id="KW-0378">Hydrolase</keyword>
<feature type="domain" description="Helicase C-terminal" evidence="8">
    <location>
        <begin position="273"/>
        <end position="443"/>
    </location>
</feature>
<comment type="similarity">
    <text evidence="1">Belongs to the helicase family. RecQ subfamily.</text>
</comment>
<feature type="domain" description="Helicase ATP-binding" evidence="7">
    <location>
        <begin position="75"/>
        <end position="247"/>
    </location>
</feature>
<reference evidence="9" key="1">
    <citation type="journal article" date="2021" name="Nat. Commun.">
        <title>Genetic determinants of endophytism in the Arabidopsis root mycobiome.</title>
        <authorList>
            <person name="Mesny F."/>
            <person name="Miyauchi S."/>
            <person name="Thiergart T."/>
            <person name="Pickel B."/>
            <person name="Atanasova L."/>
            <person name="Karlsson M."/>
            <person name="Huettel B."/>
            <person name="Barry K.W."/>
            <person name="Haridas S."/>
            <person name="Chen C."/>
            <person name="Bauer D."/>
            <person name="Andreopoulos W."/>
            <person name="Pangilinan J."/>
            <person name="LaButti K."/>
            <person name="Riley R."/>
            <person name="Lipzen A."/>
            <person name="Clum A."/>
            <person name="Drula E."/>
            <person name="Henrissat B."/>
            <person name="Kohler A."/>
            <person name="Grigoriev I.V."/>
            <person name="Martin F.M."/>
            <person name="Hacquard S."/>
        </authorList>
    </citation>
    <scope>NUCLEOTIDE SEQUENCE</scope>
    <source>
        <strain evidence="9">MPI-CAGE-AT-0147</strain>
    </source>
</reference>
<dbReference type="InterPro" id="IPR014001">
    <property type="entry name" value="Helicase_ATP-bd"/>
</dbReference>
<keyword evidence="10" id="KW-1185">Reference proteome</keyword>
<dbReference type="GO" id="GO:0005524">
    <property type="term" value="F:ATP binding"/>
    <property type="evidence" value="ECO:0007669"/>
    <property type="project" value="UniProtKB-KW"/>
</dbReference>
<dbReference type="EC" id="5.6.2.4" evidence="5"/>
<gene>
    <name evidence="9" type="ORF">EDB81DRAFT_816373</name>
</gene>
<feature type="region of interest" description="Disordered" evidence="6">
    <location>
        <begin position="740"/>
        <end position="768"/>
    </location>
</feature>
<dbReference type="InterPro" id="IPR027417">
    <property type="entry name" value="P-loop_NTPase"/>
</dbReference>
<dbReference type="PANTHER" id="PTHR13710:SF120">
    <property type="entry name" value="BIFUNCTIONAL 3'-5' EXONUCLEASE_ATP-DEPENDENT HELICASE WRN"/>
    <property type="match status" value="1"/>
</dbReference>
<proteinExistence type="inferred from homology"/>
<dbReference type="InterPro" id="IPR011545">
    <property type="entry name" value="DEAD/DEAH_box_helicase_dom"/>
</dbReference>
<dbReference type="GO" id="GO:0043138">
    <property type="term" value="F:3'-5' DNA helicase activity"/>
    <property type="evidence" value="ECO:0007669"/>
    <property type="project" value="UniProtKB-EC"/>
</dbReference>
<evidence type="ECO:0000313" key="9">
    <source>
        <dbReference type="EMBL" id="KAH7119347.1"/>
    </source>
</evidence>
<dbReference type="PROSITE" id="PS51192">
    <property type="entry name" value="HELICASE_ATP_BIND_1"/>
    <property type="match status" value="1"/>
</dbReference>
<comment type="caution">
    <text evidence="9">The sequence shown here is derived from an EMBL/GenBank/DDBJ whole genome shotgun (WGS) entry which is preliminary data.</text>
</comment>
<evidence type="ECO:0000259" key="8">
    <source>
        <dbReference type="PROSITE" id="PS51194"/>
    </source>
</evidence>
<dbReference type="Pfam" id="PF00270">
    <property type="entry name" value="DEAD"/>
    <property type="match status" value="1"/>
</dbReference>
<evidence type="ECO:0000256" key="3">
    <source>
        <dbReference type="ARBA" id="ARBA00022840"/>
    </source>
</evidence>
<accession>A0A9P9DI04</accession>
<feature type="compositionally biased region" description="Basic residues" evidence="6">
    <location>
        <begin position="824"/>
        <end position="836"/>
    </location>
</feature>
<evidence type="ECO:0000256" key="6">
    <source>
        <dbReference type="SAM" id="MobiDB-lite"/>
    </source>
</evidence>
<protein>
    <recommendedName>
        <fullName evidence="5">DNA 3'-5' helicase</fullName>
        <ecNumber evidence="5">5.6.2.4</ecNumber>
    </recommendedName>
</protein>
<comment type="catalytic activity">
    <reaction evidence="4">
        <text>Couples ATP hydrolysis with the unwinding of duplex DNA by translocating in the 3'-5' direction.</text>
        <dbReference type="EC" id="5.6.2.4"/>
    </reaction>
</comment>
<keyword evidence="2" id="KW-0547">Nucleotide-binding</keyword>
<keyword evidence="3" id="KW-0067">ATP-binding</keyword>
<dbReference type="GO" id="GO:0005694">
    <property type="term" value="C:chromosome"/>
    <property type="evidence" value="ECO:0007669"/>
    <property type="project" value="TreeGrafter"/>
</dbReference>
<sequence>MRNSASIRRRRRRTTNSTGCLIHDANNTTSMLAIQDLVVKARHAPEEVQKGIICAGLQRHLYPFEPRQKQIDAIWHLVFTKEDLLLSAKTSFGKSIIFQAAPLFCRGSIGLIIIPLDRIGQEQCIKIQRLPGARPVFINAKTDKTDALVPEIETGLYTHLIMGPEVAAGWFRPIASNPSFKKRVSVVAVDELHLVALWGSGIRPQYAQLSLLRRRLGAHIPWFGCSATLDQATLDTARKMTGFQASCEFYRTSVDRPEIKLIVETIEPRTTKRFTTLFFVLQDAITNGSPTPEKVPKTVIFIDSRYDIQKCAECLRDWLHKLSAGAIRDRDCRQIIGVYHSHTSLNDKNAIYDEFSKEDSKIRIVVATESLGTGVDLSDVIRVVQYGFPLERLLCVLIQRFGRAARMSGIKGEAIFLVESWAVGDRIASTRAAIFPSSQRPSSSKRSSGTSRLARSCSAELGVEGDIPDDESDVAVDVIDYDVPEEQRRRKTDRERRTDLYSDSPALFNLVNRSACLRRILMDWLQESLSDPASKSPAPEPDECCNVCNPSLTRTMPFPWDIAPSLRRPQAGTASGAFYDRLMLWGDNVVNSAHQMVKPELSVRLFTQKGEWISMSTEYAYIRTAAELEEFAKSSWLKEHSDELFKEFNDIKSYVVRNWPGGSRLGTVAAAQVPIHRASLEGRARLAPEGQVSRKRRASVDVEAETQKALDQEQRASFLRGREEYASSLERIIAKARETPVSFSPDPSTPTIIQAPANSPSTSIDRSIASTSKDSSSAIFTVFENELPSVINGDQLSKRPASSRREGEMAKGVVLGVLDPNARRSPRREKGKNRRYDHREWIL</sequence>
<name>A0A9P9DI04_9HYPO</name>
<dbReference type="EMBL" id="JAGMUV010000026">
    <property type="protein sequence ID" value="KAH7119347.1"/>
    <property type="molecule type" value="Genomic_DNA"/>
</dbReference>
<dbReference type="GO" id="GO:0003676">
    <property type="term" value="F:nucleic acid binding"/>
    <property type="evidence" value="ECO:0007669"/>
    <property type="project" value="InterPro"/>
</dbReference>
<evidence type="ECO:0000256" key="5">
    <source>
        <dbReference type="ARBA" id="ARBA00034808"/>
    </source>
</evidence>
<evidence type="ECO:0000259" key="7">
    <source>
        <dbReference type="PROSITE" id="PS51192"/>
    </source>
</evidence>
<evidence type="ECO:0000313" key="10">
    <source>
        <dbReference type="Proteomes" id="UP000738349"/>
    </source>
</evidence>
<dbReference type="Proteomes" id="UP000738349">
    <property type="component" value="Unassembled WGS sequence"/>
</dbReference>
<evidence type="ECO:0000256" key="4">
    <source>
        <dbReference type="ARBA" id="ARBA00034617"/>
    </source>
</evidence>
<evidence type="ECO:0000256" key="2">
    <source>
        <dbReference type="ARBA" id="ARBA00022741"/>
    </source>
</evidence>
<dbReference type="GO" id="GO:0000724">
    <property type="term" value="P:double-strand break repair via homologous recombination"/>
    <property type="evidence" value="ECO:0007669"/>
    <property type="project" value="TreeGrafter"/>
</dbReference>
<dbReference type="InterPro" id="IPR001650">
    <property type="entry name" value="Helicase_C-like"/>
</dbReference>
<dbReference type="SMART" id="SM00487">
    <property type="entry name" value="DEXDc"/>
    <property type="match status" value="1"/>
</dbReference>
<dbReference type="GO" id="GO:0005737">
    <property type="term" value="C:cytoplasm"/>
    <property type="evidence" value="ECO:0007669"/>
    <property type="project" value="TreeGrafter"/>
</dbReference>
<evidence type="ECO:0000256" key="1">
    <source>
        <dbReference type="ARBA" id="ARBA00005446"/>
    </source>
</evidence>
<dbReference type="SUPFAM" id="SSF52540">
    <property type="entry name" value="P-loop containing nucleoside triphosphate hydrolases"/>
    <property type="match status" value="1"/>
</dbReference>
<dbReference type="PANTHER" id="PTHR13710">
    <property type="entry name" value="DNA HELICASE RECQ FAMILY MEMBER"/>
    <property type="match status" value="1"/>
</dbReference>
<dbReference type="PROSITE" id="PS51194">
    <property type="entry name" value="HELICASE_CTER"/>
    <property type="match status" value="1"/>
</dbReference>